<name>A0ABY4W4A3_9PROT</name>
<evidence type="ECO:0000313" key="2">
    <source>
        <dbReference type="Proteomes" id="UP001056291"/>
    </source>
</evidence>
<proteinExistence type="predicted"/>
<dbReference type="PANTHER" id="PTHR35802:SF1">
    <property type="entry name" value="PROTEASE SYNTHASE AND SPORULATION PROTEIN PAI 2"/>
    <property type="match status" value="1"/>
</dbReference>
<dbReference type="Pfam" id="PF04299">
    <property type="entry name" value="FMN_bind_2"/>
    <property type="match status" value="1"/>
</dbReference>
<dbReference type="PANTHER" id="PTHR35802">
    <property type="entry name" value="PROTEASE SYNTHASE AND SPORULATION PROTEIN PAI 2"/>
    <property type="match status" value="1"/>
</dbReference>
<dbReference type="EMBL" id="CP098747">
    <property type="protein sequence ID" value="USG61666.1"/>
    <property type="molecule type" value="Genomic_DNA"/>
</dbReference>
<dbReference type="InterPro" id="IPR007396">
    <property type="entry name" value="TR_PAI2-type"/>
</dbReference>
<dbReference type="RefSeq" id="WP_251934827.1">
    <property type="nucleotide sequence ID" value="NZ_CP098747.1"/>
</dbReference>
<organism evidence="1 2">
    <name type="scientific">Sneathiella marina</name>
    <dbReference type="NCBI Taxonomy" id="2950108"/>
    <lineage>
        <taxon>Bacteria</taxon>
        <taxon>Pseudomonadati</taxon>
        <taxon>Pseudomonadota</taxon>
        <taxon>Alphaproteobacteria</taxon>
        <taxon>Sneathiellales</taxon>
        <taxon>Sneathiellaceae</taxon>
        <taxon>Sneathiella</taxon>
    </lineage>
</organism>
<sequence>MYIPPHFAVPGKETLQKILPAASFATLITSSTRGIPVASHLPVSYDPDMSEFGTIYAHMARANTHWQEFDDAEVLTIFQGQHAYISPSFYATDINVPTWNYVAVHAYGVPKILSDPEETLKVLQLLTAENEQGMAAPWTTDNMSSKRLQGLMRAIVAFEIPITRLEGKAKLGQNKLPEDQASVKSAVGDLLE</sequence>
<dbReference type="Proteomes" id="UP001056291">
    <property type="component" value="Chromosome"/>
</dbReference>
<dbReference type="Gene3D" id="2.30.110.10">
    <property type="entry name" value="Electron Transport, Fmn-binding Protein, Chain A"/>
    <property type="match status" value="1"/>
</dbReference>
<dbReference type="SUPFAM" id="SSF50475">
    <property type="entry name" value="FMN-binding split barrel"/>
    <property type="match status" value="1"/>
</dbReference>
<reference evidence="1" key="1">
    <citation type="submission" date="2022-06" db="EMBL/GenBank/DDBJ databases">
        <title>Sneathiella actinostolidae sp. nov., isolated from a sea anemonein the Western Pacific Ocean.</title>
        <authorList>
            <person name="Wei M.J."/>
        </authorList>
    </citation>
    <scope>NUCLEOTIDE SEQUENCE</scope>
    <source>
        <strain evidence="1">PHK-P5</strain>
    </source>
</reference>
<protein>
    <submittedName>
        <fullName evidence="1">FMN-binding negative transcriptional regulator</fullName>
    </submittedName>
</protein>
<dbReference type="PIRSF" id="PIRSF010372">
    <property type="entry name" value="PaiB"/>
    <property type="match status" value="1"/>
</dbReference>
<dbReference type="InterPro" id="IPR012349">
    <property type="entry name" value="Split_barrel_FMN-bd"/>
</dbReference>
<gene>
    <name evidence="1" type="ORF">NBZ79_01585</name>
</gene>
<accession>A0ABY4W4A3</accession>
<evidence type="ECO:0000313" key="1">
    <source>
        <dbReference type="EMBL" id="USG61666.1"/>
    </source>
</evidence>
<keyword evidence="2" id="KW-1185">Reference proteome</keyword>